<reference evidence="1 2" key="1">
    <citation type="submission" date="2013-11" db="EMBL/GenBank/DDBJ databases">
        <title>Single cell genomics of uncultured Tannerella BU063 (oral taxon 286).</title>
        <authorList>
            <person name="Beall C.J."/>
            <person name="Campbell A.G."/>
            <person name="Griffen A.L."/>
            <person name="Podar M."/>
            <person name="Leys E.J."/>
        </authorList>
    </citation>
    <scope>NUCLEOTIDE SEQUENCE [LARGE SCALE GENOMIC DNA]</scope>
    <source>
        <strain evidence="1">Cell 2</strain>
    </source>
</reference>
<gene>
    <name evidence="1" type="ORF">N425_02705</name>
</gene>
<sequence>MDNRELSLPCRLFIGGDGKESRFVVNGDREVFWGVQFGVKRVGHARLGIWRKVEGVAVESAPFSDGNVG</sequence>
<evidence type="ECO:0000313" key="2">
    <source>
        <dbReference type="Proteomes" id="UP000018837"/>
    </source>
</evidence>
<comment type="caution">
    <text evidence="1">The sequence shown here is derived from an EMBL/GenBank/DDBJ whole genome shotgun (WGS) entry which is preliminary data.</text>
</comment>
<dbReference type="Proteomes" id="UP000018837">
    <property type="component" value="Unassembled WGS sequence"/>
</dbReference>
<dbReference type="AlphaFoldDB" id="W2C8D3"/>
<proteinExistence type="predicted"/>
<organism evidence="1 2">
    <name type="scientific">Tannerella sp. oral taxon BU063 isolate Cell 2</name>
    <dbReference type="NCBI Taxonomy" id="1411148"/>
    <lineage>
        <taxon>Bacteria</taxon>
        <taxon>Pseudomonadati</taxon>
        <taxon>Bacteroidota</taxon>
        <taxon>Bacteroidia</taxon>
        <taxon>Bacteroidales</taxon>
        <taxon>Tannerellaceae</taxon>
        <taxon>Tannerella</taxon>
    </lineage>
</organism>
<accession>W2C8D3</accession>
<dbReference type="EMBL" id="AYUF01000305">
    <property type="protein sequence ID" value="ETK02726.1"/>
    <property type="molecule type" value="Genomic_DNA"/>
</dbReference>
<evidence type="ECO:0000313" key="1">
    <source>
        <dbReference type="EMBL" id="ETK02726.1"/>
    </source>
</evidence>
<name>W2C8D3_9BACT</name>
<protein>
    <submittedName>
        <fullName evidence="1">Uncharacterized protein</fullName>
    </submittedName>
</protein>